<feature type="transmembrane region" description="Helical" evidence="1">
    <location>
        <begin position="87"/>
        <end position="110"/>
    </location>
</feature>
<sequence>MSGVMPEQVRWRSGWGVAAGLFVAVFVLVPATFAVQNAWSVPVPRAISFAEIEPVATSYWLSWALTLAALLTPAPLLACVPAARLIAVGYLLSASAAGALLCAMTVALAFTGLDPA</sequence>
<reference evidence="3" key="1">
    <citation type="journal article" date="2019" name="Int. J. Syst. Evol. Microbiol.">
        <title>The Global Catalogue of Microorganisms (GCM) 10K type strain sequencing project: providing services to taxonomists for standard genome sequencing and annotation.</title>
        <authorList>
            <consortium name="The Broad Institute Genomics Platform"/>
            <consortium name="The Broad Institute Genome Sequencing Center for Infectious Disease"/>
            <person name="Wu L."/>
            <person name="Ma J."/>
        </authorList>
    </citation>
    <scope>NUCLEOTIDE SEQUENCE [LARGE SCALE GENOMIC DNA]</scope>
    <source>
        <strain evidence="3">IBRC-M 10490</strain>
    </source>
</reference>
<keyword evidence="3" id="KW-1185">Reference proteome</keyword>
<keyword evidence="1" id="KW-0812">Transmembrane</keyword>
<evidence type="ECO:0000313" key="3">
    <source>
        <dbReference type="Proteomes" id="UP001595844"/>
    </source>
</evidence>
<dbReference type="EMBL" id="JBHSDL010000025">
    <property type="protein sequence ID" value="MFC4376463.1"/>
    <property type="molecule type" value="Genomic_DNA"/>
</dbReference>
<evidence type="ECO:0000256" key="1">
    <source>
        <dbReference type="SAM" id="Phobius"/>
    </source>
</evidence>
<name>A0ABV8VMA0_9NOCA</name>
<proteinExistence type="predicted"/>
<keyword evidence="1" id="KW-1133">Transmembrane helix</keyword>
<gene>
    <name evidence="2" type="ORF">ACFO5K_20410</name>
</gene>
<dbReference type="RefSeq" id="WP_378565242.1">
    <property type="nucleotide sequence ID" value="NZ_JBHSDL010000025.1"/>
</dbReference>
<evidence type="ECO:0000313" key="2">
    <source>
        <dbReference type="EMBL" id="MFC4376463.1"/>
    </source>
</evidence>
<comment type="caution">
    <text evidence="2">The sequence shown here is derived from an EMBL/GenBank/DDBJ whole genome shotgun (WGS) entry which is preliminary data.</text>
</comment>
<accession>A0ABV8VMA0</accession>
<organism evidence="2 3">
    <name type="scientific">Nocardia halotolerans</name>
    <dbReference type="NCBI Taxonomy" id="1755878"/>
    <lineage>
        <taxon>Bacteria</taxon>
        <taxon>Bacillati</taxon>
        <taxon>Actinomycetota</taxon>
        <taxon>Actinomycetes</taxon>
        <taxon>Mycobacteriales</taxon>
        <taxon>Nocardiaceae</taxon>
        <taxon>Nocardia</taxon>
    </lineage>
</organism>
<feature type="transmembrane region" description="Helical" evidence="1">
    <location>
        <begin position="58"/>
        <end position="80"/>
    </location>
</feature>
<dbReference type="Proteomes" id="UP001595844">
    <property type="component" value="Unassembled WGS sequence"/>
</dbReference>
<keyword evidence="1" id="KW-0472">Membrane</keyword>
<protein>
    <submittedName>
        <fullName evidence="2">Uncharacterized protein</fullName>
    </submittedName>
</protein>